<keyword evidence="4 5" id="KW-0687">Ribonucleoprotein</keyword>
<dbReference type="GO" id="GO:0022625">
    <property type="term" value="C:cytosolic large ribosomal subunit"/>
    <property type="evidence" value="ECO:0007669"/>
    <property type="project" value="TreeGrafter"/>
</dbReference>
<dbReference type="InterPro" id="IPR020057">
    <property type="entry name" value="Ribosomal_bL25_b-dom"/>
</dbReference>
<comment type="similarity">
    <text evidence="5">Belongs to the bacterial ribosomal protein bL25 family. CTC subfamily.</text>
</comment>
<dbReference type="InterPro" id="IPR020056">
    <property type="entry name" value="Rbsml_bL25/Gln-tRNA_synth_N"/>
</dbReference>
<name>A0A858PZ86_9RICK</name>
<dbReference type="NCBIfam" id="TIGR00731">
    <property type="entry name" value="bL25_bact_ctc"/>
    <property type="match status" value="1"/>
</dbReference>
<reference evidence="9 10" key="1">
    <citation type="journal article" date="2020" name="Pathogens">
        <title>First Whole Genome Sequence of Anaplasma platys, an Obligate Intracellular Rickettsial Pathogen of Dogs.</title>
        <authorList>
            <person name="Llanes A."/>
            <person name="Rajeev S."/>
        </authorList>
    </citation>
    <scope>NUCLEOTIDE SEQUENCE [LARGE SCALE GENOMIC DNA]</scope>
    <source>
        <strain evidence="9 10">S3</strain>
    </source>
</reference>
<evidence type="ECO:0000256" key="5">
    <source>
        <dbReference type="HAMAP-Rule" id="MF_01334"/>
    </source>
</evidence>
<accession>A0A858PZ86</accession>
<keyword evidence="1 5" id="KW-0699">rRNA-binding</keyword>
<feature type="domain" description="Large ribosomal subunit protein bL25 L25" evidence="7">
    <location>
        <begin position="17"/>
        <end position="103"/>
    </location>
</feature>
<sequence length="217" mass="24054">MFLEEFEMDHDDMIKVDASVREKCGTGSARALRAAGFIPAVIYGKNRDPMNIYLSQGDFLKKCRTFSIFSKLIELYVGNKREYVLTKEIQKHPVSGAITHVDFQFVDQNAEIKIEVPLVFLNEQKCIGVKRGGVLNVLHRSLLVRCTPNSIPKALEVDLLDLSMGHSLHVSDLKLADNIHVVMKEEDPVLVTVSASETAVEESEAAAPTDDSQPAGQ</sequence>
<organism evidence="9 10">
    <name type="scientific">Anaplasma platys</name>
    <dbReference type="NCBI Taxonomy" id="949"/>
    <lineage>
        <taxon>Bacteria</taxon>
        <taxon>Pseudomonadati</taxon>
        <taxon>Pseudomonadota</taxon>
        <taxon>Alphaproteobacteria</taxon>
        <taxon>Rickettsiales</taxon>
        <taxon>Anaplasmataceae</taxon>
        <taxon>Anaplasma</taxon>
    </lineage>
</organism>
<dbReference type="HAMAP" id="MF_01334">
    <property type="entry name" value="Ribosomal_bL25_CTC"/>
    <property type="match status" value="1"/>
</dbReference>
<evidence type="ECO:0000256" key="3">
    <source>
        <dbReference type="ARBA" id="ARBA00022980"/>
    </source>
</evidence>
<dbReference type="InterPro" id="IPR029751">
    <property type="entry name" value="Ribosomal_L25_dom"/>
</dbReference>
<evidence type="ECO:0000256" key="1">
    <source>
        <dbReference type="ARBA" id="ARBA00022730"/>
    </source>
</evidence>
<evidence type="ECO:0000313" key="10">
    <source>
        <dbReference type="Proteomes" id="UP000500930"/>
    </source>
</evidence>
<dbReference type="InterPro" id="IPR037121">
    <property type="entry name" value="Ribosomal_bL25_C"/>
</dbReference>
<keyword evidence="10" id="KW-1185">Reference proteome</keyword>
<dbReference type="EMBL" id="CP046391">
    <property type="protein sequence ID" value="QJC27933.1"/>
    <property type="molecule type" value="Genomic_DNA"/>
</dbReference>
<evidence type="ECO:0000313" key="9">
    <source>
        <dbReference type="EMBL" id="QJC27933.1"/>
    </source>
</evidence>
<dbReference type="NCBIfam" id="NF004612">
    <property type="entry name" value="PRK05943.1"/>
    <property type="match status" value="1"/>
</dbReference>
<dbReference type="Pfam" id="PF14693">
    <property type="entry name" value="Ribosomal_TL5_C"/>
    <property type="match status" value="1"/>
</dbReference>
<evidence type="ECO:0000256" key="2">
    <source>
        <dbReference type="ARBA" id="ARBA00022884"/>
    </source>
</evidence>
<feature type="domain" description="Large ribosomal subunit protein bL25 beta" evidence="8">
    <location>
        <begin position="111"/>
        <end position="196"/>
    </location>
</feature>
<dbReference type="Gene3D" id="2.170.120.20">
    <property type="entry name" value="Ribosomal protein L25, beta domain"/>
    <property type="match status" value="1"/>
</dbReference>
<dbReference type="InterPro" id="IPR011035">
    <property type="entry name" value="Ribosomal_bL25/Gln-tRNA_synth"/>
</dbReference>
<dbReference type="GO" id="GO:0008097">
    <property type="term" value="F:5S rRNA binding"/>
    <property type="evidence" value="ECO:0007669"/>
    <property type="project" value="InterPro"/>
</dbReference>
<comment type="subunit">
    <text evidence="5">Part of the 50S ribosomal subunit; part of the 5S rRNA/L5/L18/L25 subcomplex. Contacts the 5S rRNA. Binds to the 5S rRNA independently of L5 and L18.</text>
</comment>
<dbReference type="GO" id="GO:0003735">
    <property type="term" value="F:structural constituent of ribosome"/>
    <property type="evidence" value="ECO:0007669"/>
    <property type="project" value="InterPro"/>
</dbReference>
<evidence type="ECO:0000256" key="4">
    <source>
        <dbReference type="ARBA" id="ARBA00023274"/>
    </source>
</evidence>
<keyword evidence="3 5" id="KW-0689">Ribosomal protein</keyword>
<dbReference type="GO" id="GO:0006412">
    <property type="term" value="P:translation"/>
    <property type="evidence" value="ECO:0007669"/>
    <property type="project" value="UniProtKB-UniRule"/>
</dbReference>
<protein>
    <recommendedName>
        <fullName evidence="5">Large ribosomal subunit protein bL25</fullName>
    </recommendedName>
    <alternativeName>
        <fullName evidence="5">General stress protein CTC</fullName>
    </alternativeName>
</protein>
<dbReference type="Proteomes" id="UP000500930">
    <property type="component" value="Chromosome"/>
</dbReference>
<dbReference type="CDD" id="cd00495">
    <property type="entry name" value="Ribosomal_L25_TL5_CTC"/>
    <property type="match status" value="1"/>
</dbReference>
<feature type="region of interest" description="Disordered" evidence="6">
    <location>
        <begin position="196"/>
        <end position="217"/>
    </location>
</feature>
<dbReference type="KEGG" id="aplt:ANPL_04450"/>
<dbReference type="InterPro" id="IPR020930">
    <property type="entry name" value="Ribosomal_uL5_bac-type"/>
</dbReference>
<dbReference type="AlphaFoldDB" id="A0A858PZ86"/>
<dbReference type="SUPFAM" id="SSF50715">
    <property type="entry name" value="Ribosomal protein L25-like"/>
    <property type="match status" value="1"/>
</dbReference>
<gene>
    <name evidence="5 9" type="primary">rplY</name>
    <name evidence="5" type="synonym">ctc</name>
    <name evidence="9" type="ORF">ANPL_04450</name>
</gene>
<dbReference type="PANTHER" id="PTHR33284:SF1">
    <property type="entry name" value="RIBOSOMAL PROTEIN L25_GLN-TRNA SYNTHETASE, ANTI-CODON-BINDING DOMAIN-CONTAINING PROTEIN"/>
    <property type="match status" value="1"/>
</dbReference>
<evidence type="ECO:0000259" key="7">
    <source>
        <dbReference type="Pfam" id="PF01386"/>
    </source>
</evidence>
<dbReference type="InterPro" id="IPR001021">
    <property type="entry name" value="Ribosomal_bL25_long"/>
</dbReference>
<evidence type="ECO:0000256" key="6">
    <source>
        <dbReference type="SAM" id="MobiDB-lite"/>
    </source>
</evidence>
<dbReference type="Pfam" id="PF01386">
    <property type="entry name" value="Ribosomal_L25p"/>
    <property type="match status" value="1"/>
</dbReference>
<evidence type="ECO:0000259" key="8">
    <source>
        <dbReference type="Pfam" id="PF14693"/>
    </source>
</evidence>
<dbReference type="PANTHER" id="PTHR33284">
    <property type="entry name" value="RIBOSOMAL PROTEIN L25/GLN-TRNA SYNTHETASE, ANTI-CODON-BINDING DOMAIN-CONTAINING PROTEIN"/>
    <property type="match status" value="1"/>
</dbReference>
<dbReference type="NCBIfam" id="NF004128">
    <property type="entry name" value="PRK05618.1-2"/>
    <property type="match status" value="1"/>
</dbReference>
<proteinExistence type="inferred from homology"/>
<dbReference type="Gene3D" id="2.40.240.10">
    <property type="entry name" value="Ribosomal Protein L25, Chain P"/>
    <property type="match status" value="1"/>
</dbReference>
<comment type="function">
    <text evidence="5">This is one of the proteins that binds to the 5S RNA in the ribosome where it forms part of the central protuberance.</text>
</comment>
<keyword evidence="2 5" id="KW-0694">RNA-binding</keyword>